<gene>
    <name evidence="5" type="primary">yocH_2</name>
    <name evidence="5" type="ORF">CLBCK_27450</name>
    <name evidence="4" type="ORF">HF849_06685</name>
    <name evidence="3" type="ORF">LF65_03016</name>
</gene>
<dbReference type="Proteomes" id="UP000587880">
    <property type="component" value="Unassembled WGS sequence"/>
</dbReference>
<name>A0A0B5QF28_CLOBE</name>
<organism evidence="3 6">
    <name type="scientific">Clostridium beijerinckii</name>
    <name type="common">Clostridium MP</name>
    <dbReference type="NCBI Taxonomy" id="1520"/>
    <lineage>
        <taxon>Bacteria</taxon>
        <taxon>Bacillati</taxon>
        <taxon>Bacillota</taxon>
        <taxon>Clostridia</taxon>
        <taxon>Eubacteriales</taxon>
        <taxon>Clostridiaceae</taxon>
        <taxon>Clostridium</taxon>
    </lineage>
</organism>
<proteinExistence type="predicted"/>
<evidence type="ECO:0000313" key="5">
    <source>
        <dbReference type="EMBL" id="OOM60735.1"/>
    </source>
</evidence>
<reference evidence="3" key="2">
    <citation type="submission" date="2016-02" db="EMBL/GenBank/DDBJ databases">
        <title>Genome sequence of Clostridium beijerinckii strain 59B.</title>
        <authorList>
            <person name="Little G.T."/>
            <person name="Minton N.P."/>
        </authorList>
    </citation>
    <scope>NUCLEOTIDE SEQUENCE</scope>
    <source>
        <strain evidence="3">NCIMB 14988</strain>
    </source>
</reference>
<dbReference type="EMBL" id="JABAGD010000009">
    <property type="protein sequence ID" value="NMF04449.1"/>
    <property type="molecule type" value="Genomic_DNA"/>
</dbReference>
<evidence type="ECO:0000259" key="2">
    <source>
        <dbReference type="Pfam" id="PF06725"/>
    </source>
</evidence>
<accession>A0A0B5QF28</accession>
<dbReference type="RefSeq" id="WP_041897086.1">
    <property type="nucleotide sequence ID" value="NZ_CP010086.2"/>
</dbReference>
<dbReference type="InterPro" id="IPR051933">
    <property type="entry name" value="Resuscitation_pf_RpfB"/>
</dbReference>
<reference evidence="5 7" key="3">
    <citation type="submission" date="2016-05" db="EMBL/GenBank/DDBJ databases">
        <title>Microbial solvent formation.</title>
        <authorList>
            <person name="Poehlein A."/>
            <person name="Montoya Solano J.D."/>
            <person name="Flitsch S."/>
            <person name="Krabben P."/>
            <person name="Duerre P."/>
            <person name="Daniel R."/>
        </authorList>
    </citation>
    <scope>NUCLEOTIDE SEQUENCE [LARGE SCALE GENOMIC DNA]</scope>
    <source>
        <strain evidence="5 7">DSM 53</strain>
    </source>
</reference>
<dbReference type="Gene3D" id="2.40.40.10">
    <property type="entry name" value="RlpA-like domain"/>
    <property type="match status" value="1"/>
</dbReference>
<dbReference type="EMBL" id="CP010086">
    <property type="protein sequence ID" value="AJG99585.1"/>
    <property type="molecule type" value="Genomic_DNA"/>
</dbReference>
<dbReference type="PANTHER" id="PTHR39160">
    <property type="entry name" value="CELL WALL-BINDING PROTEIN YOCH"/>
    <property type="match status" value="1"/>
</dbReference>
<dbReference type="InterPro" id="IPR036908">
    <property type="entry name" value="RlpA-like_sf"/>
</dbReference>
<protein>
    <submittedName>
        <fullName evidence="5">Cell wall-binding protein YocH</fullName>
    </submittedName>
    <submittedName>
        <fullName evidence="3">Murein transglycosylase</fullName>
    </submittedName>
</protein>
<evidence type="ECO:0000313" key="4">
    <source>
        <dbReference type="EMBL" id="NMF04449.1"/>
    </source>
</evidence>
<dbReference type="GO" id="GO:0009254">
    <property type="term" value="P:peptidoglycan turnover"/>
    <property type="evidence" value="ECO:0007669"/>
    <property type="project" value="InterPro"/>
</dbReference>
<sequence length="140" mass="14737">MSKSYQWIKVAKKSIVFSVALSIYLGIGTAFSANLAKAATTQNKDIICSTTAYTAESGSVTASGKIAKRNASGISTVAVDPSVIPFGTYLYIEGYGYAIAADSGSAIKGNSIDVYFDSDSECDNWGRKTVKVTVFGKSDN</sequence>
<dbReference type="GO" id="GO:0019867">
    <property type="term" value="C:outer membrane"/>
    <property type="evidence" value="ECO:0007669"/>
    <property type="project" value="InterPro"/>
</dbReference>
<dbReference type="KEGG" id="cbei:LF65_03016"/>
<feature type="domain" description="3D" evidence="2">
    <location>
        <begin position="75"/>
        <end position="135"/>
    </location>
</feature>
<reference evidence="6" key="1">
    <citation type="submission" date="2014-12" db="EMBL/GenBank/DDBJ databases">
        <title>Genome sequence of Clostridium beijerinckii strain 59B.</title>
        <authorList>
            <person name="Little G.T."/>
            <person name="Minton N.P."/>
        </authorList>
    </citation>
    <scope>NUCLEOTIDE SEQUENCE [LARGE SCALE GENOMIC DNA]</scope>
    <source>
        <strain evidence="6">59B</strain>
    </source>
</reference>
<evidence type="ECO:0000313" key="7">
    <source>
        <dbReference type="Proteomes" id="UP000190973"/>
    </source>
</evidence>
<dbReference type="CDD" id="cd22786">
    <property type="entry name" value="DPBB_YuiC-like"/>
    <property type="match status" value="1"/>
</dbReference>
<dbReference type="OrthoDB" id="9798935at2"/>
<dbReference type="Proteomes" id="UP000031866">
    <property type="component" value="Chromosome"/>
</dbReference>
<keyword evidence="1" id="KW-0732">Signal</keyword>
<dbReference type="EMBL" id="LZZI01000047">
    <property type="protein sequence ID" value="OOM60735.1"/>
    <property type="molecule type" value="Genomic_DNA"/>
</dbReference>
<evidence type="ECO:0000313" key="3">
    <source>
        <dbReference type="EMBL" id="AJG99585.1"/>
    </source>
</evidence>
<evidence type="ECO:0000313" key="8">
    <source>
        <dbReference type="Proteomes" id="UP000587880"/>
    </source>
</evidence>
<dbReference type="Pfam" id="PF06725">
    <property type="entry name" value="3D"/>
    <property type="match status" value="1"/>
</dbReference>
<dbReference type="InterPro" id="IPR010611">
    <property type="entry name" value="3D_dom"/>
</dbReference>
<dbReference type="STRING" id="1520.LF65_03016"/>
<dbReference type="SUPFAM" id="SSF50685">
    <property type="entry name" value="Barwin-like endoglucanases"/>
    <property type="match status" value="1"/>
</dbReference>
<dbReference type="Proteomes" id="UP000190973">
    <property type="component" value="Unassembled WGS sequence"/>
</dbReference>
<dbReference type="AlphaFoldDB" id="A0A0B5QF28"/>
<dbReference type="GO" id="GO:0004553">
    <property type="term" value="F:hydrolase activity, hydrolyzing O-glycosyl compounds"/>
    <property type="evidence" value="ECO:0007669"/>
    <property type="project" value="InterPro"/>
</dbReference>
<evidence type="ECO:0000313" key="6">
    <source>
        <dbReference type="Proteomes" id="UP000031866"/>
    </source>
</evidence>
<dbReference type="PANTHER" id="PTHR39160:SF4">
    <property type="entry name" value="RESUSCITATION-PROMOTING FACTOR RPFB"/>
    <property type="match status" value="1"/>
</dbReference>
<evidence type="ECO:0000256" key="1">
    <source>
        <dbReference type="ARBA" id="ARBA00022729"/>
    </source>
</evidence>
<reference evidence="4 8" key="4">
    <citation type="submission" date="2020-04" db="EMBL/GenBank/DDBJ databases">
        <authorList>
            <person name="Hitch T.C.A."/>
            <person name="Wylensek D."/>
            <person name="Clavel T."/>
        </authorList>
    </citation>
    <scope>NUCLEOTIDE SEQUENCE [LARGE SCALE GENOMIC DNA]</scope>
    <source>
        <strain evidence="4 8">WB01_NA02</strain>
    </source>
</reference>